<accession>A0ABD1LAR2</accession>
<dbReference type="EMBL" id="JBGMDY010000010">
    <property type="protein sequence ID" value="KAL2320513.1"/>
    <property type="molecule type" value="Genomic_DNA"/>
</dbReference>
<protein>
    <submittedName>
        <fullName evidence="1">Uncharacterized protein</fullName>
    </submittedName>
</protein>
<dbReference type="AlphaFoldDB" id="A0ABD1LAR2"/>
<dbReference type="Proteomes" id="UP001603857">
    <property type="component" value="Unassembled WGS sequence"/>
</dbReference>
<comment type="caution">
    <text evidence="1">The sequence shown here is derived from an EMBL/GenBank/DDBJ whole genome shotgun (WGS) entry which is preliminary data.</text>
</comment>
<organism evidence="1 2">
    <name type="scientific">Flemingia macrophylla</name>
    <dbReference type="NCBI Taxonomy" id="520843"/>
    <lineage>
        <taxon>Eukaryota</taxon>
        <taxon>Viridiplantae</taxon>
        <taxon>Streptophyta</taxon>
        <taxon>Embryophyta</taxon>
        <taxon>Tracheophyta</taxon>
        <taxon>Spermatophyta</taxon>
        <taxon>Magnoliopsida</taxon>
        <taxon>eudicotyledons</taxon>
        <taxon>Gunneridae</taxon>
        <taxon>Pentapetalae</taxon>
        <taxon>rosids</taxon>
        <taxon>fabids</taxon>
        <taxon>Fabales</taxon>
        <taxon>Fabaceae</taxon>
        <taxon>Papilionoideae</taxon>
        <taxon>50 kb inversion clade</taxon>
        <taxon>NPAAA clade</taxon>
        <taxon>indigoferoid/millettioid clade</taxon>
        <taxon>Phaseoleae</taxon>
        <taxon>Flemingia</taxon>
    </lineage>
</organism>
<keyword evidence="2" id="KW-1185">Reference proteome</keyword>
<evidence type="ECO:0000313" key="1">
    <source>
        <dbReference type="EMBL" id="KAL2320513.1"/>
    </source>
</evidence>
<gene>
    <name evidence="1" type="ORF">Fmac_029482</name>
</gene>
<reference evidence="1 2" key="1">
    <citation type="submission" date="2024-08" db="EMBL/GenBank/DDBJ databases">
        <title>Insights into the chromosomal genome structure of Flemingia macrophylla.</title>
        <authorList>
            <person name="Ding Y."/>
            <person name="Zhao Y."/>
            <person name="Bi W."/>
            <person name="Wu M."/>
            <person name="Zhao G."/>
            <person name="Gong Y."/>
            <person name="Li W."/>
            <person name="Zhang P."/>
        </authorList>
    </citation>
    <scope>NUCLEOTIDE SEQUENCE [LARGE SCALE GENOMIC DNA]</scope>
    <source>
        <strain evidence="1">DYQJB</strain>
        <tissue evidence="1">Leaf</tissue>
    </source>
</reference>
<evidence type="ECO:0000313" key="2">
    <source>
        <dbReference type="Proteomes" id="UP001603857"/>
    </source>
</evidence>
<proteinExistence type="predicted"/>
<sequence length="119" mass="14002">MALEPNPDVEYYKNKCEETEKSLGMDFSKVEDLLKEGKKLLQEQHCECRPGDDATLLATQREEAYNKALAEYARLYQEFQDYKNSFENEMVLMSEICFNQAVRQAKRFCAMKDFIFDIT</sequence>
<name>A0ABD1LAR2_9FABA</name>